<evidence type="ECO:0000259" key="5">
    <source>
        <dbReference type="PROSITE" id="PS50865"/>
    </source>
</evidence>
<evidence type="ECO:0000256" key="2">
    <source>
        <dbReference type="ARBA" id="ARBA00022771"/>
    </source>
</evidence>
<keyword evidence="1" id="KW-0479">Metal-binding</keyword>
<evidence type="ECO:0000256" key="3">
    <source>
        <dbReference type="ARBA" id="ARBA00022833"/>
    </source>
</evidence>
<dbReference type="PANTHER" id="PTHR10237:SF14">
    <property type="entry name" value="MYND-TYPE DOMAIN-CONTAINING PROTEIN"/>
    <property type="match status" value="1"/>
</dbReference>
<reference evidence="6" key="1">
    <citation type="journal article" date="2020" name="Stud. Mycol.">
        <title>101 Dothideomycetes genomes: a test case for predicting lifestyles and emergence of pathogens.</title>
        <authorList>
            <person name="Haridas S."/>
            <person name="Albert R."/>
            <person name="Binder M."/>
            <person name="Bloem J."/>
            <person name="Labutti K."/>
            <person name="Salamov A."/>
            <person name="Andreopoulos B."/>
            <person name="Baker S."/>
            <person name="Barry K."/>
            <person name="Bills G."/>
            <person name="Bluhm B."/>
            <person name="Cannon C."/>
            <person name="Castanera R."/>
            <person name="Culley D."/>
            <person name="Daum C."/>
            <person name="Ezra D."/>
            <person name="Gonzalez J."/>
            <person name="Henrissat B."/>
            <person name="Kuo A."/>
            <person name="Liang C."/>
            <person name="Lipzen A."/>
            <person name="Lutzoni F."/>
            <person name="Magnuson J."/>
            <person name="Mondo S."/>
            <person name="Nolan M."/>
            <person name="Ohm R."/>
            <person name="Pangilinan J."/>
            <person name="Park H.-J."/>
            <person name="Ramirez L."/>
            <person name="Alfaro M."/>
            <person name="Sun H."/>
            <person name="Tritt A."/>
            <person name="Yoshinaga Y."/>
            <person name="Zwiers L.-H."/>
            <person name="Turgeon B."/>
            <person name="Goodwin S."/>
            <person name="Spatafora J."/>
            <person name="Crous P."/>
            <person name="Grigoriev I."/>
        </authorList>
    </citation>
    <scope>NUCLEOTIDE SEQUENCE</scope>
    <source>
        <strain evidence="6">CBS 113818</strain>
    </source>
</reference>
<dbReference type="InterPro" id="IPR002893">
    <property type="entry name" value="Znf_MYND"/>
</dbReference>
<gene>
    <name evidence="6" type="ORF">CC86DRAFT_422601</name>
</gene>
<dbReference type="Proteomes" id="UP000799424">
    <property type="component" value="Unassembled WGS sequence"/>
</dbReference>
<dbReference type="OrthoDB" id="432970at2759"/>
<dbReference type="Pfam" id="PF14737">
    <property type="entry name" value="DUF4470"/>
    <property type="match status" value="1"/>
</dbReference>
<evidence type="ECO:0000256" key="4">
    <source>
        <dbReference type="PROSITE-ProRule" id="PRU00134"/>
    </source>
</evidence>
<dbReference type="GO" id="GO:0000981">
    <property type="term" value="F:DNA-binding transcription factor activity, RNA polymerase II-specific"/>
    <property type="evidence" value="ECO:0007669"/>
    <property type="project" value="TreeGrafter"/>
</dbReference>
<dbReference type="AlphaFoldDB" id="A0A6A6ZR81"/>
<keyword evidence="3" id="KW-0862">Zinc</keyword>
<feature type="domain" description="MYND-type" evidence="5">
    <location>
        <begin position="1115"/>
        <end position="1149"/>
    </location>
</feature>
<dbReference type="PANTHER" id="PTHR10237">
    <property type="entry name" value="DEFORMED EPIDERMAL AUTOREGULATORY FACTOR 1 HOMOLOG SUPPRESSIN"/>
    <property type="match status" value="1"/>
</dbReference>
<name>A0A6A6ZR81_9PLEO</name>
<protein>
    <recommendedName>
        <fullName evidence="5">MYND-type domain-containing protein</fullName>
    </recommendedName>
</protein>
<accession>A0A6A6ZR81</accession>
<dbReference type="PROSITE" id="PS50865">
    <property type="entry name" value="ZF_MYND_2"/>
    <property type="match status" value="1"/>
</dbReference>
<keyword evidence="2 4" id="KW-0863">Zinc-finger</keyword>
<dbReference type="Gene3D" id="6.10.140.2220">
    <property type="match status" value="1"/>
</dbReference>
<evidence type="ECO:0000313" key="6">
    <source>
        <dbReference type="EMBL" id="KAF2823611.1"/>
    </source>
</evidence>
<dbReference type="SUPFAM" id="SSF144232">
    <property type="entry name" value="HIT/MYND zinc finger-like"/>
    <property type="match status" value="1"/>
</dbReference>
<evidence type="ECO:0000256" key="1">
    <source>
        <dbReference type="ARBA" id="ARBA00022723"/>
    </source>
</evidence>
<dbReference type="EMBL" id="MU006232">
    <property type="protein sequence ID" value="KAF2823611.1"/>
    <property type="molecule type" value="Genomic_DNA"/>
</dbReference>
<keyword evidence="7" id="KW-1185">Reference proteome</keyword>
<sequence>MSLKSVHIAQAPFFYPNGNTPAVCLTQSIPAELGADLLLLGCHAGSRKLDFTCCDIEAEIIARNILALTLIIDDAEGIRTPVLWNIYYHVFINLDALHLIQTQAKKLLTHTKSMEIWQQSKYANIVRFCDSTTLKSVAKLWELYAINQSQKSLYREIQERLKRQWNAAKRYQAGRTPGGGFILDGLRSRAPLLGEGLLDVSARYHSHWKRGTCFEDRTMIQEMTIANPLLVCERAGLMLHYGTTPTAGFHLSSMYARSSATSPSSMPTSRDLEAQSMPKDMRAALEQLRAWCDAFRHAAARVTIRYVNSDAIALCHVLQQQQSSHEKGTAFWYRHAHTYEALVLDSTDYVQDGSGPTTFDVIDTSNLLDHLGTLNILTACTPFLRRLPTSTLRTEMLVPREADVSESTKNLLCGDLPTMALLLGLRPAQYWTDATATWNPNASLLRDIPNGEKIRNALNRPVVLWKPVDTSLVRYDAAGLARFILKLYLRMFQDERWMQRFDMLRNMSMLQRRLQSYDLYTRASLAAFLRYVKNSEVVDWTRFIRELLEERILNDRTLDMGPHHFQSLFTHVDMLELSELGEIFEEWRPQSYFHDMKGVFRNWTDMPSVVCVTIVVPHKTVKMFDDLNKGNGTPICELQIQSSVSMKQANYPDIQMGFGTVETFGKPFTNDYVVSVREDPKGWRSLAPMVVSAVVSTCALVEYGDTAGRVVFQLKNTPTALASFAPRLGMFLQLHQSAVGEKDVCLVLHLCLQRKMLMRVDDATKVTITPLLDVEAHHFQSIRVRYDIRSEKPKRLLQNGGIVDFHSFGPFNLILMIDSTYRKSVALPLPVDIAAGKVKIARKSLWIEYLAPVAKVSALTLRPDSVFPIYIDLQSRPILDQLHYVDSDVLPKLENDSMNKHASWLMAHTSISATMSRSEECQYSKTLAKCLVMPGRLGVKESLHTMYTHVFGLGGQAKSRFFCLNEPTNLGIICIDSVRLDISNQSVLMDGARSSMGEEKDELRFWISLLPAFAERCPWKRIPISSELGERFMCTCGLGVFPSNYLADLKGFKELSAYAVRIAIPLIFASPISLDVIDAFSNISDIESKPTPAYSTISQHERRSISRLNKLDGEGEKSTLQKCAGCQFAQYCSKKCQAQDWKEEHKHICKKLKILNS</sequence>
<organism evidence="6 7">
    <name type="scientific">Ophiobolus disseminans</name>
    <dbReference type="NCBI Taxonomy" id="1469910"/>
    <lineage>
        <taxon>Eukaryota</taxon>
        <taxon>Fungi</taxon>
        <taxon>Dikarya</taxon>
        <taxon>Ascomycota</taxon>
        <taxon>Pezizomycotina</taxon>
        <taxon>Dothideomycetes</taxon>
        <taxon>Pleosporomycetidae</taxon>
        <taxon>Pleosporales</taxon>
        <taxon>Pleosporineae</taxon>
        <taxon>Phaeosphaeriaceae</taxon>
        <taxon>Ophiobolus</taxon>
    </lineage>
</organism>
<dbReference type="GO" id="GO:0005634">
    <property type="term" value="C:nucleus"/>
    <property type="evidence" value="ECO:0007669"/>
    <property type="project" value="TreeGrafter"/>
</dbReference>
<dbReference type="InterPro" id="IPR024119">
    <property type="entry name" value="TF_DEAF-1"/>
</dbReference>
<dbReference type="Pfam" id="PF01753">
    <property type="entry name" value="zf-MYND"/>
    <property type="match status" value="1"/>
</dbReference>
<dbReference type="InterPro" id="IPR027974">
    <property type="entry name" value="DUF4470"/>
</dbReference>
<dbReference type="GO" id="GO:0008270">
    <property type="term" value="F:zinc ion binding"/>
    <property type="evidence" value="ECO:0007669"/>
    <property type="project" value="UniProtKB-KW"/>
</dbReference>
<evidence type="ECO:0000313" key="7">
    <source>
        <dbReference type="Proteomes" id="UP000799424"/>
    </source>
</evidence>
<proteinExistence type="predicted"/>